<name>A0A9P4PF78_9PLEO</name>
<protein>
    <submittedName>
        <fullName evidence="3">Uncharacterized protein</fullName>
    </submittedName>
</protein>
<feature type="coiled-coil region" evidence="1">
    <location>
        <begin position="205"/>
        <end position="239"/>
    </location>
</feature>
<feature type="compositionally biased region" description="Polar residues" evidence="2">
    <location>
        <begin position="18"/>
        <end position="34"/>
    </location>
</feature>
<dbReference type="OrthoDB" id="10056939at2759"/>
<evidence type="ECO:0000256" key="1">
    <source>
        <dbReference type="SAM" id="Coils"/>
    </source>
</evidence>
<evidence type="ECO:0000313" key="3">
    <source>
        <dbReference type="EMBL" id="KAF2442243.1"/>
    </source>
</evidence>
<dbReference type="EMBL" id="MU001504">
    <property type="protein sequence ID" value="KAF2442243.1"/>
    <property type="molecule type" value="Genomic_DNA"/>
</dbReference>
<gene>
    <name evidence="3" type="ORF">P171DRAFT_474677</name>
</gene>
<feature type="region of interest" description="Disordered" evidence="2">
    <location>
        <begin position="1"/>
        <end position="41"/>
    </location>
</feature>
<evidence type="ECO:0000313" key="4">
    <source>
        <dbReference type="Proteomes" id="UP000799764"/>
    </source>
</evidence>
<organism evidence="3 4">
    <name type="scientific">Karstenula rhodostoma CBS 690.94</name>
    <dbReference type="NCBI Taxonomy" id="1392251"/>
    <lineage>
        <taxon>Eukaryota</taxon>
        <taxon>Fungi</taxon>
        <taxon>Dikarya</taxon>
        <taxon>Ascomycota</taxon>
        <taxon>Pezizomycotina</taxon>
        <taxon>Dothideomycetes</taxon>
        <taxon>Pleosporomycetidae</taxon>
        <taxon>Pleosporales</taxon>
        <taxon>Massarineae</taxon>
        <taxon>Didymosphaeriaceae</taxon>
        <taxon>Karstenula</taxon>
    </lineage>
</organism>
<feature type="compositionally biased region" description="Basic and acidic residues" evidence="2">
    <location>
        <begin position="105"/>
        <end position="119"/>
    </location>
</feature>
<dbReference type="AlphaFoldDB" id="A0A9P4PF78"/>
<comment type="caution">
    <text evidence="3">The sequence shown here is derived from an EMBL/GenBank/DDBJ whole genome shotgun (WGS) entry which is preliminary data.</text>
</comment>
<keyword evidence="4" id="KW-1185">Reference proteome</keyword>
<feature type="region of interest" description="Disordered" evidence="2">
    <location>
        <begin position="84"/>
        <end position="120"/>
    </location>
</feature>
<dbReference type="Proteomes" id="UP000799764">
    <property type="component" value="Unassembled WGS sequence"/>
</dbReference>
<evidence type="ECO:0000256" key="2">
    <source>
        <dbReference type="SAM" id="MobiDB-lite"/>
    </source>
</evidence>
<reference evidence="3" key="1">
    <citation type="journal article" date="2020" name="Stud. Mycol.">
        <title>101 Dothideomycetes genomes: a test case for predicting lifestyles and emergence of pathogens.</title>
        <authorList>
            <person name="Haridas S."/>
            <person name="Albert R."/>
            <person name="Binder M."/>
            <person name="Bloem J."/>
            <person name="Labutti K."/>
            <person name="Salamov A."/>
            <person name="Andreopoulos B."/>
            <person name="Baker S."/>
            <person name="Barry K."/>
            <person name="Bills G."/>
            <person name="Bluhm B."/>
            <person name="Cannon C."/>
            <person name="Castanera R."/>
            <person name="Culley D."/>
            <person name="Daum C."/>
            <person name="Ezra D."/>
            <person name="Gonzalez J."/>
            <person name="Henrissat B."/>
            <person name="Kuo A."/>
            <person name="Liang C."/>
            <person name="Lipzen A."/>
            <person name="Lutzoni F."/>
            <person name="Magnuson J."/>
            <person name="Mondo S."/>
            <person name="Nolan M."/>
            <person name="Ohm R."/>
            <person name="Pangilinan J."/>
            <person name="Park H.-J."/>
            <person name="Ramirez L."/>
            <person name="Alfaro M."/>
            <person name="Sun H."/>
            <person name="Tritt A."/>
            <person name="Yoshinaga Y."/>
            <person name="Zwiers L.-H."/>
            <person name="Turgeon B."/>
            <person name="Goodwin S."/>
            <person name="Spatafora J."/>
            <person name="Crous P."/>
            <person name="Grigoriev I."/>
        </authorList>
    </citation>
    <scope>NUCLEOTIDE SEQUENCE</scope>
    <source>
        <strain evidence="3">CBS 690.94</strain>
    </source>
</reference>
<feature type="non-terminal residue" evidence="3">
    <location>
        <position position="355"/>
    </location>
</feature>
<feature type="compositionally biased region" description="Basic residues" evidence="2">
    <location>
        <begin position="95"/>
        <end position="104"/>
    </location>
</feature>
<keyword evidence="1" id="KW-0175">Coiled coil</keyword>
<sequence>MKTWLHVHGLRRQHSDAPLSTQNDSSSATKNAQPGQWLPSRALTDSAAKIAASKTASRMSIERYLQAPLEDEPASVPAINAALKDKSSPAWSKHNQPRRVLRQAHSRETSYDANSEGRRTFYTSASGQESTGTSFSIGHRSNHHQRSNLHLMMPQLPRLRTVSLMHGSVHSPEEPTTGKTLNSERTLTDQHETIPLGKSVDSAYRARIESELALIQEKARRLEEEVQRFDERKENEELLVPRITDERAHQQMALNPKLAWILGGDSTNTSGMERPMTSTSITVDTLSDMPSRPATSGRLTRPVLEKLLRRSKSSSVLLDESHWSSDRRRAVLVGRTSSKRPRFFCTFCQKRFHSQ</sequence>
<accession>A0A9P4PF78</accession>
<proteinExistence type="predicted"/>